<keyword evidence="4" id="KW-1185">Reference proteome</keyword>
<proteinExistence type="predicted"/>
<organism evidence="3 4">
    <name type="scientific">Nocardia wallacei</name>
    <dbReference type="NCBI Taxonomy" id="480035"/>
    <lineage>
        <taxon>Bacteria</taxon>
        <taxon>Bacillati</taxon>
        <taxon>Actinomycetota</taxon>
        <taxon>Actinomycetes</taxon>
        <taxon>Mycobacteriales</taxon>
        <taxon>Nocardiaceae</taxon>
        <taxon>Nocardia</taxon>
    </lineage>
</organism>
<dbReference type="Proteomes" id="UP000516173">
    <property type="component" value="Chromosome"/>
</dbReference>
<dbReference type="InterPro" id="IPR046543">
    <property type="entry name" value="DUF6802"/>
</dbReference>
<feature type="region of interest" description="Disordered" evidence="1">
    <location>
        <begin position="1"/>
        <end position="58"/>
    </location>
</feature>
<reference evidence="3 4" key="1">
    <citation type="submission" date="2020-08" db="EMBL/GenBank/DDBJ databases">
        <title>Genome Sequencing of Nocardia wallacei strain FMUON74 and assembly.</title>
        <authorList>
            <person name="Toyokawa M."/>
            <person name="Uesaka K."/>
        </authorList>
    </citation>
    <scope>NUCLEOTIDE SEQUENCE [LARGE SCALE GENOMIC DNA]</scope>
    <source>
        <strain evidence="3 4">FMUON74</strain>
    </source>
</reference>
<feature type="domain" description="DUF6802" evidence="2">
    <location>
        <begin position="14"/>
        <end position="115"/>
    </location>
</feature>
<name>A0A7G1KWI3_9NOCA</name>
<evidence type="ECO:0000256" key="1">
    <source>
        <dbReference type="SAM" id="MobiDB-lite"/>
    </source>
</evidence>
<gene>
    <name evidence="3" type="ORF">NWFMUON74_63050</name>
</gene>
<feature type="compositionally biased region" description="Basic and acidic residues" evidence="1">
    <location>
        <begin position="1"/>
        <end position="13"/>
    </location>
</feature>
<evidence type="ECO:0000259" key="2">
    <source>
        <dbReference type="Pfam" id="PF20615"/>
    </source>
</evidence>
<evidence type="ECO:0000313" key="3">
    <source>
        <dbReference type="EMBL" id="BCK58533.1"/>
    </source>
</evidence>
<dbReference type="KEGG" id="nwl:NWFMUON74_63050"/>
<evidence type="ECO:0000313" key="4">
    <source>
        <dbReference type="Proteomes" id="UP000516173"/>
    </source>
</evidence>
<dbReference type="AlphaFoldDB" id="A0A7G1KWI3"/>
<dbReference type="Pfam" id="PF20615">
    <property type="entry name" value="DUF6802"/>
    <property type="match status" value="1"/>
</dbReference>
<sequence length="115" mass="12675">MERHPPHVLEEPHMMTSDDLPGLHLPDVDAHSDLGGLGPVELHHPTQDIDADGIPDTESVQTANGTDIWTDMDHDGVADHVKAIDRDGAYAAWEFHQRPDGTSEWVRTDKGELGK</sequence>
<accession>A0A7G1KWI3</accession>
<protein>
    <recommendedName>
        <fullName evidence="2">DUF6802 domain-containing protein</fullName>
    </recommendedName>
</protein>
<dbReference type="EMBL" id="AP023396">
    <property type="protein sequence ID" value="BCK58533.1"/>
    <property type="molecule type" value="Genomic_DNA"/>
</dbReference>